<dbReference type="Gene3D" id="1.20.5.2050">
    <property type="match status" value="1"/>
</dbReference>
<evidence type="ECO:0000256" key="2">
    <source>
        <dbReference type="ARBA" id="ARBA00023015"/>
    </source>
</evidence>
<keyword evidence="9" id="KW-1185">Reference proteome</keyword>
<evidence type="ECO:0000313" key="9">
    <source>
        <dbReference type="Proteomes" id="UP001214638"/>
    </source>
</evidence>
<dbReference type="AlphaFoldDB" id="A0AAD9PNF5"/>
<protein>
    <submittedName>
        <fullName evidence="8">AP2-ERF domain</fullName>
    </submittedName>
</protein>
<evidence type="ECO:0000256" key="4">
    <source>
        <dbReference type="ARBA" id="ARBA00023163"/>
    </source>
</evidence>
<evidence type="ECO:0000256" key="1">
    <source>
        <dbReference type="ARBA" id="ARBA00004123"/>
    </source>
</evidence>
<name>A0AAD9PNF5_9APIC</name>
<dbReference type="Pfam" id="PF00847">
    <property type="entry name" value="AP2"/>
    <property type="match status" value="1"/>
</dbReference>
<evidence type="ECO:0000259" key="6">
    <source>
        <dbReference type="Pfam" id="PF00847"/>
    </source>
</evidence>
<sequence>MDINTVAVDRANAMAWMETYMKICTNLDSVCYKMDGSFPCDEATKMQNLYLTNDVHTHVDGNQGRQRQNTGYIDEGCNIDCPEMDTTREYNQEPMQMHQYEKQHIAQVVDTSNIYEMDKHLEMVIASEVNAALPFVWTDADKPVGCAKNYIFHIPKGYFKKGKGGRRVIDKNEWEKIDCLERAGNQMLKQLKVGSQMVLVKRRRKEDTYLSIYKITPAFDYLLDIPWYIHPDPSSGEQHFRCSIPGVYWDKRSWIASWYRNGKRCYSSFSAKLHGFYKSKYFAIHVRLYNTLSQKALMTIFNNQGHI</sequence>
<evidence type="ECO:0000313" key="7">
    <source>
        <dbReference type="EMBL" id="KAK2194818.1"/>
    </source>
</evidence>
<keyword evidence="4" id="KW-0804">Transcription</keyword>
<dbReference type="EMBL" id="JALLKP010000001">
    <property type="protein sequence ID" value="KAK2198061.1"/>
    <property type="molecule type" value="Genomic_DNA"/>
</dbReference>
<organism evidence="8 9">
    <name type="scientific">Babesia duncani</name>
    <dbReference type="NCBI Taxonomy" id="323732"/>
    <lineage>
        <taxon>Eukaryota</taxon>
        <taxon>Sar</taxon>
        <taxon>Alveolata</taxon>
        <taxon>Apicomplexa</taxon>
        <taxon>Aconoidasida</taxon>
        <taxon>Piroplasmida</taxon>
        <taxon>Babesiidae</taxon>
        <taxon>Babesia</taxon>
    </lineage>
</organism>
<dbReference type="GO" id="GO:0005634">
    <property type="term" value="C:nucleus"/>
    <property type="evidence" value="ECO:0007669"/>
    <property type="project" value="UniProtKB-SubCell"/>
</dbReference>
<proteinExistence type="predicted"/>
<evidence type="ECO:0000256" key="5">
    <source>
        <dbReference type="ARBA" id="ARBA00023242"/>
    </source>
</evidence>
<dbReference type="GO" id="GO:0003700">
    <property type="term" value="F:DNA-binding transcription factor activity"/>
    <property type="evidence" value="ECO:0007669"/>
    <property type="project" value="InterPro"/>
</dbReference>
<keyword evidence="2" id="KW-0805">Transcription regulation</keyword>
<evidence type="ECO:0000313" key="8">
    <source>
        <dbReference type="EMBL" id="KAK2198061.1"/>
    </source>
</evidence>
<feature type="domain" description="AP2/ERF" evidence="6">
    <location>
        <begin position="243"/>
        <end position="289"/>
    </location>
</feature>
<evidence type="ECO:0000256" key="3">
    <source>
        <dbReference type="ARBA" id="ARBA00023125"/>
    </source>
</evidence>
<accession>A0AAD9PNF5</accession>
<comment type="subcellular location">
    <subcellularLocation>
        <location evidence="1">Nucleus</location>
    </subcellularLocation>
</comment>
<dbReference type="GO" id="GO:0003677">
    <property type="term" value="F:DNA binding"/>
    <property type="evidence" value="ECO:0007669"/>
    <property type="project" value="UniProtKB-KW"/>
</dbReference>
<dbReference type="RefSeq" id="XP_067804903.1">
    <property type="nucleotide sequence ID" value="XM_067946112.1"/>
</dbReference>
<comment type="caution">
    <text evidence="8">The sequence shown here is derived from an EMBL/GenBank/DDBJ whole genome shotgun (WGS) entry which is preliminary data.</text>
</comment>
<gene>
    <name evidence="8" type="ORF">BdWA1_001066</name>
    <name evidence="7" type="ORF">BdWA1_003706</name>
</gene>
<dbReference type="InterPro" id="IPR001471">
    <property type="entry name" value="AP2/ERF_dom"/>
</dbReference>
<keyword evidence="3" id="KW-0238">DNA-binding</keyword>
<dbReference type="Proteomes" id="UP001214638">
    <property type="component" value="Unassembled WGS sequence"/>
</dbReference>
<dbReference type="KEGG" id="bdw:94335364"/>
<dbReference type="EMBL" id="JALLKP010000040">
    <property type="protein sequence ID" value="KAK2194818.1"/>
    <property type="molecule type" value="Genomic_DNA"/>
</dbReference>
<reference evidence="8" key="1">
    <citation type="journal article" date="2023" name="Nat. Microbiol.">
        <title>Babesia duncani multi-omics identifies virulence factors and drug targets.</title>
        <authorList>
            <person name="Singh P."/>
            <person name="Lonardi S."/>
            <person name="Liang Q."/>
            <person name="Vydyam P."/>
            <person name="Khabirova E."/>
            <person name="Fang T."/>
            <person name="Gihaz S."/>
            <person name="Thekkiniath J."/>
            <person name="Munshi M."/>
            <person name="Abel S."/>
            <person name="Ciampossin L."/>
            <person name="Batugedara G."/>
            <person name="Gupta M."/>
            <person name="Lu X.M."/>
            <person name="Lenz T."/>
            <person name="Chakravarty S."/>
            <person name="Cornillot E."/>
            <person name="Hu Y."/>
            <person name="Ma W."/>
            <person name="Gonzalez L.M."/>
            <person name="Sanchez S."/>
            <person name="Estrada K."/>
            <person name="Sanchez-Flores A."/>
            <person name="Montero E."/>
            <person name="Harb O.S."/>
            <person name="Le Roch K.G."/>
            <person name="Mamoun C.B."/>
        </authorList>
    </citation>
    <scope>NUCLEOTIDE SEQUENCE</scope>
    <source>
        <strain evidence="8">WA1</strain>
    </source>
</reference>
<dbReference type="GeneID" id="94335364"/>
<keyword evidence="5" id="KW-0539">Nucleus</keyword>